<keyword evidence="1" id="KW-1185">Reference proteome</keyword>
<name>A0A0M3HI54_ASCLU</name>
<protein>
    <submittedName>
        <fullName evidence="2">Uncharacterized protein</fullName>
    </submittedName>
</protein>
<evidence type="ECO:0000313" key="2">
    <source>
        <dbReference type="WBParaSite" id="ALUE_0000119901-mRNA-1"/>
    </source>
</evidence>
<sequence length="58" mass="6695">MTIEQDIVEHLLGAQAIRAKDPQHFYMPNSPEEDDVHLLQLDHTLGPKQSEMEAIEER</sequence>
<organism evidence="1 2">
    <name type="scientific">Ascaris lumbricoides</name>
    <name type="common">Giant roundworm</name>
    <dbReference type="NCBI Taxonomy" id="6252"/>
    <lineage>
        <taxon>Eukaryota</taxon>
        <taxon>Metazoa</taxon>
        <taxon>Ecdysozoa</taxon>
        <taxon>Nematoda</taxon>
        <taxon>Chromadorea</taxon>
        <taxon>Rhabditida</taxon>
        <taxon>Spirurina</taxon>
        <taxon>Ascaridomorpha</taxon>
        <taxon>Ascaridoidea</taxon>
        <taxon>Ascarididae</taxon>
        <taxon>Ascaris</taxon>
    </lineage>
</organism>
<proteinExistence type="predicted"/>
<dbReference type="AlphaFoldDB" id="A0A0M3HI54"/>
<reference evidence="2" key="1">
    <citation type="submission" date="2017-02" db="UniProtKB">
        <authorList>
            <consortium name="WormBaseParasite"/>
        </authorList>
    </citation>
    <scope>IDENTIFICATION</scope>
</reference>
<accession>A0A0M3HI54</accession>
<evidence type="ECO:0000313" key="1">
    <source>
        <dbReference type="Proteomes" id="UP000036681"/>
    </source>
</evidence>
<dbReference type="WBParaSite" id="ALUE_0000119901-mRNA-1">
    <property type="protein sequence ID" value="ALUE_0000119901-mRNA-1"/>
    <property type="gene ID" value="ALUE_0000119901"/>
</dbReference>
<dbReference type="Proteomes" id="UP000036681">
    <property type="component" value="Unplaced"/>
</dbReference>